<evidence type="ECO:0000313" key="1">
    <source>
        <dbReference type="EMBL" id="EJB60164.1"/>
    </source>
</evidence>
<accession>A0AB33XF58</accession>
<protein>
    <submittedName>
        <fullName evidence="1">Uncharacterized protein</fullName>
    </submittedName>
</protein>
<name>A0AB33XF58_HELPX</name>
<evidence type="ECO:0000313" key="2">
    <source>
        <dbReference type="Proteomes" id="UP000005514"/>
    </source>
</evidence>
<dbReference type="EMBL" id="AKON01000018">
    <property type="protein sequence ID" value="EJB60164.1"/>
    <property type="molecule type" value="Genomic_DNA"/>
</dbReference>
<dbReference type="Proteomes" id="UP000005514">
    <property type="component" value="Unassembled WGS sequence"/>
</dbReference>
<comment type="caution">
    <text evidence="1">The sequence shown here is derived from an EMBL/GenBank/DDBJ whole genome shotgun (WGS) entry which is preliminary data.</text>
</comment>
<gene>
    <name evidence="1" type="ORF">HPHPH42_1726</name>
</gene>
<dbReference type="AlphaFoldDB" id="A0AB33XF58"/>
<organism evidence="1 2">
    <name type="scientific">Helicobacter pylori Hp H-42</name>
    <dbReference type="NCBI Taxonomy" id="992047"/>
    <lineage>
        <taxon>Bacteria</taxon>
        <taxon>Pseudomonadati</taxon>
        <taxon>Campylobacterota</taxon>
        <taxon>Epsilonproteobacteria</taxon>
        <taxon>Campylobacterales</taxon>
        <taxon>Helicobacteraceae</taxon>
        <taxon>Helicobacter</taxon>
    </lineage>
</organism>
<reference evidence="1 2" key="1">
    <citation type="submission" date="2012-04" db="EMBL/GenBank/DDBJ databases">
        <title>Genome sequence of Helicobacter pylori Hp H-42.</title>
        <authorList>
            <person name="Blanchard T.G."/>
            <person name="Czinn S.J."/>
            <person name="McCracken C."/>
            <person name="Abolude K."/>
            <person name="Maroo A."/>
            <person name="Santana-Cruz I."/>
            <person name="Tallon L.J."/>
            <person name="Ficke F.W.F."/>
        </authorList>
    </citation>
    <scope>NUCLEOTIDE SEQUENCE [LARGE SCALE GENOMIC DNA]</scope>
    <source>
        <strain evidence="1 2">Hp H-42</strain>
    </source>
</reference>
<sequence>MEKCLKGLIVSWSLFKSSSFKLQHTDTNDFITYNIFSNSQIPTDTILSSL</sequence>
<proteinExistence type="predicted"/>